<dbReference type="SUPFAM" id="SSF51735">
    <property type="entry name" value="NAD(P)-binding Rossmann-fold domains"/>
    <property type="match status" value="1"/>
</dbReference>
<dbReference type="PANTHER" id="PTHR14097">
    <property type="entry name" value="OXIDOREDUCTASE HTATIP2"/>
    <property type="match status" value="1"/>
</dbReference>
<dbReference type="EMBL" id="KZ679705">
    <property type="protein sequence ID" value="PTB47924.1"/>
    <property type="molecule type" value="Genomic_DNA"/>
</dbReference>
<dbReference type="GeneID" id="36629871"/>
<dbReference type="RefSeq" id="XP_024767601.1">
    <property type="nucleotide sequence ID" value="XM_024921291.1"/>
</dbReference>
<reference evidence="1 2" key="1">
    <citation type="submission" date="2016-07" db="EMBL/GenBank/DDBJ databases">
        <title>Multiple horizontal gene transfer events from other fungi enriched the ability of initially mycotrophic Trichoderma (Ascomycota) to feed on dead plant biomass.</title>
        <authorList>
            <consortium name="DOE Joint Genome Institute"/>
            <person name="Aerts A."/>
            <person name="Atanasova L."/>
            <person name="Chenthamara K."/>
            <person name="Zhang J."/>
            <person name="Grujic M."/>
            <person name="Henrissat B."/>
            <person name="Kuo A."/>
            <person name="Salamov A."/>
            <person name="Lipzen A."/>
            <person name="Labutti K."/>
            <person name="Barry K."/>
            <person name="Miao Y."/>
            <person name="Rahimi M.J."/>
            <person name="Shen Q."/>
            <person name="Grigoriev I.V."/>
            <person name="Kubicek C.P."/>
            <person name="Druzhinina I.S."/>
        </authorList>
    </citation>
    <scope>NUCLEOTIDE SEQUENCE [LARGE SCALE GENOMIC DNA]</scope>
    <source>
        <strain evidence="1 2">CBS 226.95</strain>
    </source>
</reference>
<evidence type="ECO:0008006" key="3">
    <source>
        <dbReference type="Google" id="ProtNLM"/>
    </source>
</evidence>
<name>A0A2T3ZSY9_TRIHA</name>
<accession>A0A2T3ZSY9</accession>
<dbReference type="PANTHER" id="PTHR14097:SF8">
    <property type="entry name" value="NAD(P)-BINDING DOMAIN-CONTAINING PROTEIN"/>
    <property type="match status" value="1"/>
</dbReference>
<proteinExistence type="predicted"/>
<dbReference type="AlphaFoldDB" id="A0A2T3ZSY9"/>
<organism evidence="1 2">
    <name type="scientific">Trichoderma harzianum CBS 226.95</name>
    <dbReference type="NCBI Taxonomy" id="983964"/>
    <lineage>
        <taxon>Eukaryota</taxon>
        <taxon>Fungi</taxon>
        <taxon>Dikarya</taxon>
        <taxon>Ascomycota</taxon>
        <taxon>Pezizomycotina</taxon>
        <taxon>Sordariomycetes</taxon>
        <taxon>Hypocreomycetidae</taxon>
        <taxon>Hypocreales</taxon>
        <taxon>Hypocreaceae</taxon>
        <taxon>Trichoderma</taxon>
    </lineage>
</organism>
<dbReference type="STRING" id="983964.A0A2T3ZSY9"/>
<dbReference type="Gene3D" id="3.40.50.720">
    <property type="entry name" value="NAD(P)-binding Rossmann-like Domain"/>
    <property type="match status" value="1"/>
</dbReference>
<dbReference type="InterPro" id="IPR036291">
    <property type="entry name" value="NAD(P)-bd_dom_sf"/>
</dbReference>
<keyword evidence="2" id="KW-1185">Reference proteome</keyword>
<dbReference type="Proteomes" id="UP000241690">
    <property type="component" value="Unassembled WGS sequence"/>
</dbReference>
<sequence length="131" mass="13965">MKLIIVGASGFVATELISQALRRPDVTSLVALSRKPVTAPDGENAAKLKSVVISDYGEYPDDVKKELAGANACIWTVLGLVFRLTPFGTLPVQTVAAAMLDQAVTGFEKEHLGIEDLKRIGAKAIEESGKR</sequence>
<evidence type="ECO:0000313" key="2">
    <source>
        <dbReference type="Proteomes" id="UP000241690"/>
    </source>
</evidence>
<evidence type="ECO:0000313" key="1">
    <source>
        <dbReference type="EMBL" id="PTB47924.1"/>
    </source>
</evidence>
<protein>
    <recommendedName>
        <fullName evidence="3">NAD(P)-binding domain-containing protein</fullName>
    </recommendedName>
</protein>
<gene>
    <name evidence="1" type="ORF">M431DRAFT_549436</name>
</gene>